<evidence type="ECO:0000256" key="1">
    <source>
        <dbReference type="SAM" id="MobiDB-lite"/>
    </source>
</evidence>
<feature type="region of interest" description="Disordered" evidence="1">
    <location>
        <begin position="241"/>
        <end position="293"/>
    </location>
</feature>
<accession>A0A162QJ06</accession>
<sequence length="293" mass="33362">MVKDESSVGKKIPLLKRWGRSFRQSFPSFRTGPGPNKAAANQKYIDEQLEKFVDSCKGSQRSEEGYFTPQEVREHANKDEWAHLGARPKNLYSQPTAPLVNFDIPNNTDQRETQLAQQTNVLRNHAQSLFKDSDTEEERRELLRQASTLLHEADPSLTPSIKKRTSFHSKYWHSRIHDISEDELIFELQHNLEANGRFRLSDEHTRVSLLSLLALYPPPLDTPARLFEFLNLRTGYTPVLPRSYDSSDSAPSIDAPTPPLRTDTGQRSGLSTYPPQTLPDPIRTYPIQPSSAP</sequence>
<dbReference type="Proteomes" id="UP000076858">
    <property type="component" value="Unassembled WGS sequence"/>
</dbReference>
<proteinExistence type="predicted"/>
<feature type="compositionally biased region" description="Low complexity" evidence="1">
    <location>
        <begin position="241"/>
        <end position="255"/>
    </location>
</feature>
<dbReference type="AlphaFoldDB" id="A0A162QJ06"/>
<dbReference type="EMBL" id="LRGB01000327">
    <property type="protein sequence ID" value="KZS19728.1"/>
    <property type="molecule type" value="Genomic_DNA"/>
</dbReference>
<reference evidence="2 3" key="1">
    <citation type="submission" date="2016-03" db="EMBL/GenBank/DDBJ databases">
        <title>EvidentialGene: Evidence-directed Construction of Genes on Genomes.</title>
        <authorList>
            <person name="Gilbert D.G."/>
            <person name="Choi J.-H."/>
            <person name="Mockaitis K."/>
            <person name="Colbourne J."/>
            <person name="Pfrender M."/>
        </authorList>
    </citation>
    <scope>NUCLEOTIDE SEQUENCE [LARGE SCALE GENOMIC DNA]</scope>
    <source>
        <strain evidence="2 3">Xinb3</strain>
        <tissue evidence="2">Complete organism</tissue>
    </source>
</reference>
<feature type="compositionally biased region" description="Polar residues" evidence="1">
    <location>
        <begin position="263"/>
        <end position="275"/>
    </location>
</feature>
<gene>
    <name evidence="2" type="ORF">APZ42_013751</name>
</gene>
<comment type="caution">
    <text evidence="2">The sequence shown here is derived from an EMBL/GenBank/DDBJ whole genome shotgun (WGS) entry which is preliminary data.</text>
</comment>
<protein>
    <submittedName>
        <fullName evidence="2">Uncharacterized protein</fullName>
    </submittedName>
</protein>
<evidence type="ECO:0000313" key="2">
    <source>
        <dbReference type="EMBL" id="KZS19728.1"/>
    </source>
</evidence>
<evidence type="ECO:0000313" key="3">
    <source>
        <dbReference type="Proteomes" id="UP000076858"/>
    </source>
</evidence>
<keyword evidence="3" id="KW-1185">Reference proteome</keyword>
<name>A0A162QJ06_9CRUS</name>
<organism evidence="2 3">
    <name type="scientific">Daphnia magna</name>
    <dbReference type="NCBI Taxonomy" id="35525"/>
    <lineage>
        <taxon>Eukaryota</taxon>
        <taxon>Metazoa</taxon>
        <taxon>Ecdysozoa</taxon>
        <taxon>Arthropoda</taxon>
        <taxon>Crustacea</taxon>
        <taxon>Branchiopoda</taxon>
        <taxon>Diplostraca</taxon>
        <taxon>Cladocera</taxon>
        <taxon>Anomopoda</taxon>
        <taxon>Daphniidae</taxon>
        <taxon>Daphnia</taxon>
    </lineage>
</organism>